<dbReference type="EMBL" id="JAHQIW010002475">
    <property type="protein sequence ID" value="KAJ1355409.1"/>
    <property type="molecule type" value="Genomic_DNA"/>
</dbReference>
<dbReference type="Proteomes" id="UP001196413">
    <property type="component" value="Unassembled WGS sequence"/>
</dbReference>
<evidence type="ECO:0000313" key="2">
    <source>
        <dbReference type="Proteomes" id="UP001196413"/>
    </source>
</evidence>
<organism evidence="1 2">
    <name type="scientific">Parelaphostrongylus tenuis</name>
    <name type="common">Meningeal worm</name>
    <dbReference type="NCBI Taxonomy" id="148309"/>
    <lineage>
        <taxon>Eukaryota</taxon>
        <taxon>Metazoa</taxon>
        <taxon>Ecdysozoa</taxon>
        <taxon>Nematoda</taxon>
        <taxon>Chromadorea</taxon>
        <taxon>Rhabditida</taxon>
        <taxon>Rhabditina</taxon>
        <taxon>Rhabditomorpha</taxon>
        <taxon>Strongyloidea</taxon>
        <taxon>Metastrongylidae</taxon>
        <taxon>Parelaphostrongylus</taxon>
    </lineage>
</organism>
<gene>
    <name evidence="1" type="ORF">KIN20_012803</name>
</gene>
<evidence type="ECO:0000313" key="1">
    <source>
        <dbReference type="EMBL" id="KAJ1355409.1"/>
    </source>
</evidence>
<sequence length="84" mass="9835">MGHVPLFYLELLGLAARHETINNKYCCERLNRCNREFRVDLTAIPSASRHYKAGCRQIDNEKFTELDWELVDHSPYRHPSSTVT</sequence>
<accession>A0AAD5N1E8</accession>
<name>A0AAD5N1E8_PARTN</name>
<protein>
    <submittedName>
        <fullName evidence="1">Uncharacterized protein</fullName>
    </submittedName>
</protein>
<dbReference type="AlphaFoldDB" id="A0AAD5N1E8"/>
<keyword evidence="2" id="KW-1185">Reference proteome</keyword>
<proteinExistence type="predicted"/>
<comment type="caution">
    <text evidence="1">The sequence shown here is derived from an EMBL/GenBank/DDBJ whole genome shotgun (WGS) entry which is preliminary data.</text>
</comment>
<reference evidence="1" key="1">
    <citation type="submission" date="2021-06" db="EMBL/GenBank/DDBJ databases">
        <title>Parelaphostrongylus tenuis whole genome reference sequence.</title>
        <authorList>
            <person name="Garwood T.J."/>
            <person name="Larsen P.A."/>
            <person name="Fountain-Jones N.M."/>
            <person name="Garbe J.R."/>
            <person name="Macchietto M.G."/>
            <person name="Kania S.A."/>
            <person name="Gerhold R.W."/>
            <person name="Richards J.E."/>
            <person name="Wolf T.M."/>
        </authorList>
    </citation>
    <scope>NUCLEOTIDE SEQUENCE</scope>
    <source>
        <strain evidence="1">MNPRO001-30</strain>
        <tissue evidence="1">Meninges</tissue>
    </source>
</reference>